<evidence type="ECO:0000313" key="2">
    <source>
        <dbReference type="EMBL" id="KAF5791785.1"/>
    </source>
</evidence>
<accession>A0A9K3I8B4</accession>
<comment type="caution">
    <text evidence="2">The sequence shown here is derived from an EMBL/GenBank/DDBJ whole genome shotgun (WGS) entry which is preliminary data.</text>
</comment>
<dbReference type="AlphaFoldDB" id="A0A9K3I8B4"/>
<keyword evidence="1" id="KW-0732">Signal</keyword>
<evidence type="ECO:0000313" key="3">
    <source>
        <dbReference type="Proteomes" id="UP000215914"/>
    </source>
</evidence>
<dbReference type="Proteomes" id="UP000215914">
    <property type="component" value="Unassembled WGS sequence"/>
</dbReference>
<feature type="chain" id="PRO_5039927603" description="RlpA-like double-psi beta-barrel domain-containing protein" evidence="1">
    <location>
        <begin position="25"/>
        <end position="95"/>
    </location>
</feature>
<keyword evidence="3" id="KW-1185">Reference proteome</keyword>
<feature type="signal peptide" evidence="1">
    <location>
        <begin position="1"/>
        <end position="24"/>
    </location>
</feature>
<evidence type="ECO:0008006" key="4">
    <source>
        <dbReference type="Google" id="ProtNLM"/>
    </source>
</evidence>
<reference evidence="2" key="2">
    <citation type="submission" date="2020-06" db="EMBL/GenBank/DDBJ databases">
        <title>Helianthus annuus Genome sequencing and assembly Release 2.</title>
        <authorList>
            <person name="Gouzy J."/>
            <person name="Langlade N."/>
            <person name="Munos S."/>
        </authorList>
    </citation>
    <scope>NUCLEOTIDE SEQUENCE</scope>
    <source>
        <tissue evidence="2">Leaves</tissue>
    </source>
</reference>
<gene>
    <name evidence="2" type="ORF">HanXRQr2_Chr09g0398761</name>
</gene>
<dbReference type="EMBL" id="MNCJ02000324">
    <property type="protein sequence ID" value="KAF5791785.1"/>
    <property type="molecule type" value="Genomic_DNA"/>
</dbReference>
<sequence length="95" mass="10815">MNRRISFYLTVFTALLYQIGSVDSVVVPATNCYSNWNGHLFEYDGGGYVGFGKFEGFNYFVAGSEHYNFVQVSGICIRNPSKRSHFLFFLGVLYL</sequence>
<dbReference type="Gramene" id="mRNA:HanXRQr2_Chr09g0398761">
    <property type="protein sequence ID" value="mRNA:HanXRQr2_Chr09g0398761"/>
    <property type="gene ID" value="HanXRQr2_Chr09g0398761"/>
</dbReference>
<proteinExistence type="predicted"/>
<reference evidence="2" key="1">
    <citation type="journal article" date="2017" name="Nature">
        <title>The sunflower genome provides insights into oil metabolism, flowering and Asterid evolution.</title>
        <authorList>
            <person name="Badouin H."/>
            <person name="Gouzy J."/>
            <person name="Grassa C.J."/>
            <person name="Murat F."/>
            <person name="Staton S.E."/>
            <person name="Cottret L."/>
            <person name="Lelandais-Briere C."/>
            <person name="Owens G.L."/>
            <person name="Carrere S."/>
            <person name="Mayjonade B."/>
            <person name="Legrand L."/>
            <person name="Gill N."/>
            <person name="Kane N.C."/>
            <person name="Bowers J.E."/>
            <person name="Hubner S."/>
            <person name="Bellec A."/>
            <person name="Berard A."/>
            <person name="Berges H."/>
            <person name="Blanchet N."/>
            <person name="Boniface M.C."/>
            <person name="Brunel D."/>
            <person name="Catrice O."/>
            <person name="Chaidir N."/>
            <person name="Claudel C."/>
            <person name="Donnadieu C."/>
            <person name="Faraut T."/>
            <person name="Fievet G."/>
            <person name="Helmstetter N."/>
            <person name="King M."/>
            <person name="Knapp S.J."/>
            <person name="Lai Z."/>
            <person name="Le Paslier M.C."/>
            <person name="Lippi Y."/>
            <person name="Lorenzon L."/>
            <person name="Mandel J.R."/>
            <person name="Marage G."/>
            <person name="Marchand G."/>
            <person name="Marquand E."/>
            <person name="Bret-Mestries E."/>
            <person name="Morien E."/>
            <person name="Nambeesan S."/>
            <person name="Nguyen T."/>
            <person name="Pegot-Espagnet P."/>
            <person name="Pouilly N."/>
            <person name="Raftis F."/>
            <person name="Sallet E."/>
            <person name="Schiex T."/>
            <person name="Thomas J."/>
            <person name="Vandecasteele C."/>
            <person name="Vares D."/>
            <person name="Vear F."/>
            <person name="Vautrin S."/>
            <person name="Crespi M."/>
            <person name="Mangin B."/>
            <person name="Burke J.M."/>
            <person name="Salse J."/>
            <person name="Munos S."/>
            <person name="Vincourt P."/>
            <person name="Rieseberg L.H."/>
            <person name="Langlade N.B."/>
        </authorList>
    </citation>
    <scope>NUCLEOTIDE SEQUENCE</scope>
    <source>
        <tissue evidence="2">Leaves</tissue>
    </source>
</reference>
<evidence type="ECO:0000256" key="1">
    <source>
        <dbReference type="SAM" id="SignalP"/>
    </source>
</evidence>
<name>A0A9K3I8B4_HELAN</name>
<organism evidence="2 3">
    <name type="scientific">Helianthus annuus</name>
    <name type="common">Common sunflower</name>
    <dbReference type="NCBI Taxonomy" id="4232"/>
    <lineage>
        <taxon>Eukaryota</taxon>
        <taxon>Viridiplantae</taxon>
        <taxon>Streptophyta</taxon>
        <taxon>Embryophyta</taxon>
        <taxon>Tracheophyta</taxon>
        <taxon>Spermatophyta</taxon>
        <taxon>Magnoliopsida</taxon>
        <taxon>eudicotyledons</taxon>
        <taxon>Gunneridae</taxon>
        <taxon>Pentapetalae</taxon>
        <taxon>asterids</taxon>
        <taxon>campanulids</taxon>
        <taxon>Asterales</taxon>
        <taxon>Asteraceae</taxon>
        <taxon>Asteroideae</taxon>
        <taxon>Heliantheae alliance</taxon>
        <taxon>Heliantheae</taxon>
        <taxon>Helianthus</taxon>
    </lineage>
</organism>
<protein>
    <recommendedName>
        <fullName evidence="4">RlpA-like double-psi beta-barrel domain-containing protein</fullName>
    </recommendedName>
</protein>